<comment type="caution">
    <text evidence="1">The sequence shown here is derived from an EMBL/GenBank/DDBJ whole genome shotgun (WGS) entry which is preliminary data.</text>
</comment>
<sequence length="52" mass="6192">MHIIYIGYITILAVFYGNNTNRRLQAKSESLESEHKNCQQSQRLYRQFEGNK</sequence>
<keyword evidence="2" id="KW-1185">Reference proteome</keyword>
<gene>
    <name evidence="1" type="ORF">SAR03_03930</name>
</gene>
<evidence type="ECO:0000313" key="2">
    <source>
        <dbReference type="Proteomes" id="UP000321598"/>
    </source>
</evidence>
<dbReference type="Proteomes" id="UP000321598">
    <property type="component" value="Unassembled WGS sequence"/>
</dbReference>
<dbReference type="EMBL" id="BKAV01000002">
    <property type="protein sequence ID" value="GEP99355.1"/>
    <property type="molecule type" value="Genomic_DNA"/>
</dbReference>
<protein>
    <recommendedName>
        <fullName evidence="3">Phage protein</fullName>
    </recommendedName>
</protein>
<reference evidence="1 2" key="1">
    <citation type="submission" date="2019-07" db="EMBL/GenBank/DDBJ databases">
        <title>Whole genome shotgun sequence of Staphylococcus arlettae NBRC 109765.</title>
        <authorList>
            <person name="Hosoyama A."/>
            <person name="Uohara A."/>
            <person name="Ohji S."/>
            <person name="Ichikawa N."/>
        </authorList>
    </citation>
    <scope>NUCLEOTIDE SEQUENCE [LARGE SCALE GENOMIC DNA]</scope>
    <source>
        <strain evidence="1 2">NBRC 109765</strain>
    </source>
</reference>
<evidence type="ECO:0000313" key="1">
    <source>
        <dbReference type="EMBL" id="GEP99355.1"/>
    </source>
</evidence>
<name>A0ABQ0XRD8_9STAP</name>
<organism evidence="1 2">
    <name type="scientific">Staphylococcus arlettae</name>
    <dbReference type="NCBI Taxonomy" id="29378"/>
    <lineage>
        <taxon>Bacteria</taxon>
        <taxon>Bacillati</taxon>
        <taxon>Bacillota</taxon>
        <taxon>Bacilli</taxon>
        <taxon>Bacillales</taxon>
        <taxon>Staphylococcaceae</taxon>
        <taxon>Staphylococcus</taxon>
    </lineage>
</organism>
<accession>A0ABQ0XRD8</accession>
<evidence type="ECO:0008006" key="3">
    <source>
        <dbReference type="Google" id="ProtNLM"/>
    </source>
</evidence>
<proteinExistence type="predicted"/>